<dbReference type="Gene3D" id="2.60.120.560">
    <property type="entry name" value="Exo-inulinase, domain 1"/>
    <property type="match status" value="1"/>
</dbReference>
<name>A0A402AFH0_9CHLR</name>
<comment type="caution">
    <text evidence="3">The sequence shown here is derived from an EMBL/GenBank/DDBJ whole genome shotgun (WGS) entry which is preliminary data.</text>
</comment>
<accession>A0A402AFH0</accession>
<dbReference type="RefSeq" id="WP_126549478.1">
    <property type="nucleotide sequence ID" value="NZ_BIFS01000001.1"/>
</dbReference>
<dbReference type="EMBL" id="BIFS01000001">
    <property type="protein sequence ID" value="GCE17858.1"/>
    <property type="molecule type" value="Genomic_DNA"/>
</dbReference>
<protein>
    <recommendedName>
        <fullName evidence="5">3-keto-disaccharide hydrolase domain-containing protein</fullName>
    </recommendedName>
</protein>
<organism evidence="3 4">
    <name type="scientific">Dictyobacter kobayashii</name>
    <dbReference type="NCBI Taxonomy" id="2014872"/>
    <lineage>
        <taxon>Bacteria</taxon>
        <taxon>Bacillati</taxon>
        <taxon>Chloroflexota</taxon>
        <taxon>Ktedonobacteria</taxon>
        <taxon>Ktedonobacterales</taxon>
        <taxon>Dictyobacteraceae</taxon>
        <taxon>Dictyobacter</taxon>
    </lineage>
</organism>
<keyword evidence="2" id="KW-0812">Transmembrane</keyword>
<keyword evidence="2" id="KW-1133">Transmembrane helix</keyword>
<feature type="compositionally biased region" description="Polar residues" evidence="1">
    <location>
        <begin position="148"/>
        <end position="158"/>
    </location>
</feature>
<keyword evidence="2" id="KW-0472">Membrane</keyword>
<evidence type="ECO:0000313" key="3">
    <source>
        <dbReference type="EMBL" id="GCE17858.1"/>
    </source>
</evidence>
<feature type="region of interest" description="Disordered" evidence="1">
    <location>
        <begin position="121"/>
        <end position="187"/>
    </location>
</feature>
<evidence type="ECO:0008006" key="5">
    <source>
        <dbReference type="Google" id="ProtNLM"/>
    </source>
</evidence>
<proteinExistence type="predicted"/>
<sequence length="529" mass="55644">MGIDRAAIFPATTAVATIPGNAGAGVPPQPNPPSWNELATQAFQSAQQPWNEAATQGFQSSPVQQPANPATQSTRRTPTGQLGPGASMFNNPMFPKKNSQQLGNAGTQNYDIQTGPNAPVNGSPSGMHPNATRNLGNSGIYPSPAGNAGNSSMFNNPTGALGSSGIHPNATRNLGNTGMLPSPTGALGNTGALMHPAGEYSGDTGMLKLNQAVKVVRIPVAGKPGEYKTGILPVLAQGQGNTGALPPPTPPQNLSFQDKIKKNSKLVVLAALIVLVLFSSGIYLLTRSGGTTASQTNTGNNKHAQVQANLNATATANVQATATFNDSVLISDPLSSNSYNWLLRRPDQLKLGMDRQFKNNAYHISSTKVGDNTYFASSVLISEIPPAKYTYSVDMQQVKGADNNTDFNFFGLVFSYHEINGKALLYAFRIVNNKDGVRYEFCLLDGRKATGQWSDPIWKASAGKEFHGTKGKNNLKVHVDGSHFTFSVNGKQMGTAQNNAFGPGSIGLGVNGLDGGSEVAFTNLLLTKI</sequence>
<dbReference type="Proteomes" id="UP000287188">
    <property type="component" value="Unassembled WGS sequence"/>
</dbReference>
<feature type="transmembrane region" description="Helical" evidence="2">
    <location>
        <begin position="266"/>
        <end position="285"/>
    </location>
</feature>
<evidence type="ECO:0000256" key="2">
    <source>
        <dbReference type="SAM" id="Phobius"/>
    </source>
</evidence>
<dbReference type="AlphaFoldDB" id="A0A402AFH0"/>
<feature type="region of interest" description="Disordered" evidence="1">
    <location>
        <begin position="44"/>
        <end position="79"/>
    </location>
</feature>
<reference evidence="4" key="1">
    <citation type="submission" date="2018-12" db="EMBL/GenBank/DDBJ databases">
        <title>Tengunoibacter tsumagoiensis gen. nov., sp. nov., Dictyobacter kobayashii sp. nov., D. alpinus sp. nov., and D. joshuensis sp. nov. and description of Dictyobacteraceae fam. nov. within the order Ktedonobacterales isolated from Tengu-no-mugimeshi.</title>
        <authorList>
            <person name="Wang C.M."/>
            <person name="Zheng Y."/>
            <person name="Sakai Y."/>
            <person name="Toyoda A."/>
            <person name="Minakuchi Y."/>
            <person name="Abe K."/>
            <person name="Yokota A."/>
            <person name="Yabe S."/>
        </authorList>
    </citation>
    <scope>NUCLEOTIDE SEQUENCE [LARGE SCALE GENOMIC DNA]</scope>
    <source>
        <strain evidence="4">Uno11</strain>
    </source>
</reference>
<evidence type="ECO:0000256" key="1">
    <source>
        <dbReference type="SAM" id="MobiDB-lite"/>
    </source>
</evidence>
<keyword evidence="4" id="KW-1185">Reference proteome</keyword>
<feature type="region of interest" description="Disordered" evidence="1">
    <location>
        <begin position="19"/>
        <end position="38"/>
    </location>
</feature>
<gene>
    <name evidence="3" type="ORF">KDK_16580</name>
</gene>
<evidence type="ECO:0000313" key="4">
    <source>
        <dbReference type="Proteomes" id="UP000287188"/>
    </source>
</evidence>
<dbReference type="OrthoDB" id="9814968at2"/>